<protein>
    <recommendedName>
        <fullName evidence="9">Glucanase</fullName>
        <ecNumber evidence="9">3.2.1.-</ecNumber>
    </recommendedName>
</protein>
<keyword evidence="7 9" id="KW-0624">Polysaccharide degradation</keyword>
<sequence length="330" mass="37265">MLVRILIAATLMFSSFAHADAAWESYKSRFLQPDGRIVDTGNGGVSHTEGQGFAMVMAVENNDRQSFDKLWQWTDKTLRNKQNGLFYWRYTPGAANPVADRNNATDGDTMIAWALLRAGQRWQEPAYGKASDAITRSLLKHAVITFAGYRLMLPGAQGFNLGDKVNLNPSYFIFPAWQAFYQRSHLVAWRDLGSDAKKLLPKMDWGSSHLPSDWVTLSADGKLAPAQGWPPRMSYDAVRIPMYIYWQDPKSPLLTPWRNWWQGFSRSKTPAWVNVYTSDMSPYSMNEGLLAVRDLTLGSNVENPYITAKDDYYSASLKILASLAQKMAPQ</sequence>
<dbReference type="EC" id="3.2.1.-" evidence="9"/>
<feature type="chain" id="PRO_5015029594" description="Glucanase" evidence="10">
    <location>
        <begin position="20"/>
        <end position="330"/>
    </location>
</feature>
<evidence type="ECO:0000313" key="14">
    <source>
        <dbReference type="Proteomes" id="UP000036196"/>
    </source>
</evidence>
<dbReference type="InterPro" id="IPR019834">
    <property type="entry name" value="Glyco_hydro_8_CS"/>
</dbReference>
<evidence type="ECO:0000313" key="13">
    <source>
        <dbReference type="EMBL" id="MDQ2312319.1"/>
    </source>
</evidence>
<dbReference type="EMBL" id="ABLOKC030000028">
    <property type="protein sequence ID" value="EML1473332.1"/>
    <property type="molecule type" value="Genomic_DNA"/>
</dbReference>
<dbReference type="EMBL" id="LDZF01000015">
    <property type="protein sequence ID" value="KMK12820.1"/>
    <property type="molecule type" value="Genomic_DNA"/>
</dbReference>
<dbReference type="EMBL" id="JAVDNV010000027">
    <property type="protein sequence ID" value="MDQ2312319.1"/>
    <property type="molecule type" value="Genomic_DNA"/>
</dbReference>
<evidence type="ECO:0000256" key="3">
    <source>
        <dbReference type="ARBA" id="ARBA00022729"/>
    </source>
</evidence>
<dbReference type="STRING" id="61647.LG71_02375"/>
<keyword evidence="4 9" id="KW-0378">Hydrolase</keyword>
<keyword evidence="5" id="KW-0136">Cellulose degradation</keyword>
<reference evidence="13" key="2">
    <citation type="submission" date="2023-08" db="EMBL/GenBank/DDBJ databases">
        <title>WGS of pathogenic bacterial species, Los Angeles County Public Health Laboratories.</title>
        <authorList>
            <person name="Garrigues J.M."/>
            <person name="Green N.M."/>
        </authorList>
    </citation>
    <scope>NUCLEOTIDE SEQUENCE</scope>
    <source>
        <strain evidence="13">LACPHL-BACT-2023-00068</strain>
    </source>
</reference>
<evidence type="ECO:0000313" key="12">
    <source>
        <dbReference type="EMBL" id="KMK12820.1"/>
    </source>
</evidence>
<keyword evidence="7 9" id="KW-0119">Carbohydrate metabolism</keyword>
<dbReference type="GO" id="GO:0008810">
    <property type="term" value="F:cellulase activity"/>
    <property type="evidence" value="ECO:0007669"/>
    <property type="project" value="UniProtKB-EC"/>
</dbReference>
<dbReference type="PROSITE" id="PS00812">
    <property type="entry name" value="GLYCOSYL_HYDROL_F8"/>
    <property type="match status" value="1"/>
</dbReference>
<dbReference type="PRINTS" id="PR00735">
    <property type="entry name" value="GLHYDRLASE8"/>
</dbReference>
<comment type="similarity">
    <text evidence="2 9">Belongs to the glycosyl hydrolase 8 (cellulase D) family.</text>
</comment>
<evidence type="ECO:0000256" key="9">
    <source>
        <dbReference type="RuleBase" id="RU361167"/>
    </source>
</evidence>
<feature type="active site" description="Nucleophile" evidence="8">
    <location>
        <position position="106"/>
    </location>
</feature>
<dbReference type="InterPro" id="IPR002037">
    <property type="entry name" value="Glyco_hydro_8"/>
</dbReference>
<proteinExistence type="inferred from homology"/>
<evidence type="ECO:0000313" key="11">
    <source>
        <dbReference type="EMBL" id="EML1473332.1"/>
    </source>
</evidence>
<dbReference type="KEGG" id="pge:LG71_02375"/>
<reference evidence="11" key="3">
    <citation type="submission" date="2024-02" db="EMBL/GenBank/DDBJ databases">
        <authorList>
            <consortium name="Clinical and Environmental Microbiology Branch: Whole genome sequencing antimicrobial resistance pathogens in the healthcare setting"/>
        </authorList>
    </citation>
    <scope>NUCLEOTIDE SEQUENCE</scope>
    <source>
        <strain evidence="11">2021DK-00143</strain>
    </source>
</reference>
<dbReference type="Pfam" id="PF01270">
    <property type="entry name" value="Glyco_hydro_8"/>
    <property type="match status" value="1"/>
</dbReference>
<evidence type="ECO:0000256" key="6">
    <source>
        <dbReference type="ARBA" id="ARBA00023295"/>
    </source>
</evidence>
<accession>A0A089PF10</accession>
<evidence type="ECO:0000256" key="1">
    <source>
        <dbReference type="ARBA" id="ARBA00000966"/>
    </source>
</evidence>
<dbReference type="PATRIC" id="fig|61647.13.peg.3466"/>
<gene>
    <name evidence="12" type="ORF">ABW06_15140</name>
    <name evidence="11" type="ORF">QEG54_004130</name>
    <name evidence="13" type="ORF">RBJ30_25025</name>
</gene>
<dbReference type="InterPro" id="IPR012341">
    <property type="entry name" value="6hp_glycosidase-like_sf"/>
</dbReference>
<organism evidence="12 14">
    <name type="scientific">Pluralibacter gergoviae</name>
    <name type="common">Enterobacter gergoviae</name>
    <dbReference type="NCBI Taxonomy" id="61647"/>
    <lineage>
        <taxon>Bacteria</taxon>
        <taxon>Pseudomonadati</taxon>
        <taxon>Pseudomonadota</taxon>
        <taxon>Gammaproteobacteria</taxon>
        <taxon>Enterobacterales</taxon>
        <taxon>Enterobacteriaceae</taxon>
        <taxon>Pluralibacter</taxon>
    </lineage>
</organism>
<comment type="caution">
    <text evidence="12">The sequence shown here is derived from an EMBL/GenBank/DDBJ whole genome shotgun (WGS) entry which is preliminary data.</text>
</comment>
<comment type="catalytic activity">
    <reaction evidence="1">
        <text>Endohydrolysis of (1-&gt;4)-beta-D-glucosidic linkages in cellulose, lichenin and cereal beta-D-glucans.</text>
        <dbReference type="EC" id="3.2.1.4"/>
    </reaction>
</comment>
<evidence type="ECO:0000256" key="5">
    <source>
        <dbReference type="ARBA" id="ARBA00023001"/>
    </source>
</evidence>
<dbReference type="GO" id="GO:0030245">
    <property type="term" value="P:cellulose catabolic process"/>
    <property type="evidence" value="ECO:0007669"/>
    <property type="project" value="UniProtKB-KW"/>
</dbReference>
<feature type="signal peptide" evidence="10">
    <location>
        <begin position="1"/>
        <end position="19"/>
    </location>
</feature>
<dbReference type="Proteomes" id="UP000036196">
    <property type="component" value="Unassembled WGS sequence"/>
</dbReference>
<evidence type="ECO:0000256" key="7">
    <source>
        <dbReference type="ARBA" id="ARBA00023326"/>
    </source>
</evidence>
<evidence type="ECO:0000256" key="10">
    <source>
        <dbReference type="SAM" id="SignalP"/>
    </source>
</evidence>
<keyword evidence="6 9" id="KW-0326">Glycosidase</keyword>
<dbReference type="InterPro" id="IPR008928">
    <property type="entry name" value="6-hairpin_glycosidase_sf"/>
</dbReference>
<evidence type="ECO:0000256" key="8">
    <source>
        <dbReference type="PROSITE-ProRule" id="PRU10058"/>
    </source>
</evidence>
<dbReference type="OrthoDB" id="9766708at2"/>
<reference evidence="12 14" key="1">
    <citation type="submission" date="2015-05" db="EMBL/GenBank/DDBJ databases">
        <title>Genome sequences of Pluralibacter gergoviae.</title>
        <authorList>
            <person name="Greninger A.L."/>
            <person name="Miller S."/>
        </authorList>
    </citation>
    <scope>NUCLEOTIDE SEQUENCE [LARGE SCALE GENOMIC DNA]</scope>
    <source>
        <strain evidence="12 14">JS81F13</strain>
    </source>
</reference>
<evidence type="ECO:0000256" key="2">
    <source>
        <dbReference type="ARBA" id="ARBA00009209"/>
    </source>
</evidence>
<dbReference type="GeneID" id="61382265"/>
<dbReference type="Gene3D" id="1.50.10.10">
    <property type="match status" value="1"/>
</dbReference>
<dbReference type="RefSeq" id="WP_043081097.1">
    <property type="nucleotide sequence ID" value="NZ_CBCSIS010000030.1"/>
</dbReference>
<evidence type="ECO:0000256" key="4">
    <source>
        <dbReference type="ARBA" id="ARBA00022801"/>
    </source>
</evidence>
<dbReference type="AlphaFoldDB" id="A0A089PF10"/>
<name>A0A089PF10_PLUGE</name>
<keyword evidence="3 10" id="KW-0732">Signal</keyword>
<dbReference type="Proteomes" id="UP001236270">
    <property type="component" value="Unassembled WGS sequence"/>
</dbReference>
<dbReference type="eggNOG" id="COG3405">
    <property type="taxonomic scope" value="Bacteria"/>
</dbReference>
<keyword evidence="14" id="KW-1185">Reference proteome</keyword>
<dbReference type="SUPFAM" id="SSF48208">
    <property type="entry name" value="Six-hairpin glycosidases"/>
    <property type="match status" value="1"/>
</dbReference>